<organism evidence="2 3">
    <name type="scientific">Streptomyces tateyamensis</name>
    <dbReference type="NCBI Taxonomy" id="565073"/>
    <lineage>
        <taxon>Bacteria</taxon>
        <taxon>Bacillati</taxon>
        <taxon>Actinomycetota</taxon>
        <taxon>Actinomycetes</taxon>
        <taxon>Kitasatosporales</taxon>
        <taxon>Streptomycetaceae</taxon>
        <taxon>Streptomyces</taxon>
    </lineage>
</organism>
<protein>
    <submittedName>
        <fullName evidence="2">Uncharacterized protein</fullName>
    </submittedName>
</protein>
<feature type="transmembrane region" description="Helical" evidence="1">
    <location>
        <begin position="57"/>
        <end position="78"/>
    </location>
</feature>
<keyword evidence="3" id="KW-1185">Reference proteome</keyword>
<evidence type="ECO:0000313" key="2">
    <source>
        <dbReference type="EMBL" id="PYC88237.1"/>
    </source>
</evidence>
<dbReference type="Proteomes" id="UP000248039">
    <property type="component" value="Unassembled WGS sequence"/>
</dbReference>
<comment type="caution">
    <text evidence="2">The sequence shown here is derived from an EMBL/GenBank/DDBJ whole genome shotgun (WGS) entry which is preliminary data.</text>
</comment>
<dbReference type="OrthoDB" id="4230291at2"/>
<reference evidence="2 3" key="1">
    <citation type="submission" date="2018-03" db="EMBL/GenBank/DDBJ databases">
        <title>Bioinformatic expansion and discovery of thiopeptide antibiotics.</title>
        <authorList>
            <person name="Schwalen C.J."/>
            <person name="Hudson G.A."/>
            <person name="Mitchell D.A."/>
        </authorList>
    </citation>
    <scope>NUCLEOTIDE SEQUENCE [LARGE SCALE GENOMIC DNA]</scope>
    <source>
        <strain evidence="2 3">ATCC 21389</strain>
    </source>
</reference>
<evidence type="ECO:0000313" key="3">
    <source>
        <dbReference type="Proteomes" id="UP000248039"/>
    </source>
</evidence>
<proteinExistence type="predicted"/>
<keyword evidence="1" id="KW-1133">Transmembrane helix</keyword>
<evidence type="ECO:0000256" key="1">
    <source>
        <dbReference type="SAM" id="Phobius"/>
    </source>
</evidence>
<keyword evidence="1" id="KW-0472">Membrane</keyword>
<accession>A0A2V4P0S8</accession>
<keyword evidence="1" id="KW-0812">Transmembrane</keyword>
<dbReference type="AlphaFoldDB" id="A0A2V4P0S8"/>
<feature type="transmembrane region" description="Helical" evidence="1">
    <location>
        <begin position="114"/>
        <end position="132"/>
    </location>
</feature>
<feature type="transmembrane region" description="Helical" evidence="1">
    <location>
        <begin position="90"/>
        <end position="108"/>
    </location>
</feature>
<feature type="transmembrane region" description="Helical" evidence="1">
    <location>
        <begin position="26"/>
        <end position="45"/>
    </location>
</feature>
<dbReference type="EMBL" id="PYBW01000005">
    <property type="protein sequence ID" value="PYC88237.1"/>
    <property type="molecule type" value="Genomic_DNA"/>
</dbReference>
<name>A0A2V4P0S8_9ACTN</name>
<sequence>MMRTMTLTQFDREHPDTVKAFRTVRLLVQGYLVLSLLTLVVIALVRHDHSATTSAMWGRGIGVAVSAVITLWLVDRAAKGSYRAYRRLRFLSPIVVVAIVWVVSTAPYPMWMKVEQVLCGLTLLGVAVVVNGSHLRGQFVRG</sequence>
<gene>
    <name evidence="2" type="ORF">C7C46_00885</name>
</gene>